<evidence type="ECO:0000256" key="1">
    <source>
        <dbReference type="SAM" id="MobiDB-lite"/>
    </source>
</evidence>
<protein>
    <submittedName>
        <fullName evidence="2">Uncharacterized protein</fullName>
    </submittedName>
</protein>
<name>A0AAN9N0A7_CANGL</name>
<gene>
    <name evidence="2" type="ORF">VNO77_03396</name>
</gene>
<feature type="region of interest" description="Disordered" evidence="1">
    <location>
        <begin position="138"/>
        <end position="210"/>
    </location>
</feature>
<reference evidence="2 3" key="1">
    <citation type="submission" date="2024-01" db="EMBL/GenBank/DDBJ databases">
        <title>The genomes of 5 underutilized Papilionoideae crops provide insights into root nodulation and disease resistanc.</title>
        <authorList>
            <person name="Jiang F."/>
        </authorList>
    </citation>
    <scope>NUCLEOTIDE SEQUENCE [LARGE SCALE GENOMIC DNA]</scope>
    <source>
        <strain evidence="2">LVBAO_FW01</strain>
        <tissue evidence="2">Leaves</tissue>
    </source>
</reference>
<feature type="compositionally biased region" description="Basic and acidic residues" evidence="1">
    <location>
        <begin position="45"/>
        <end position="59"/>
    </location>
</feature>
<dbReference type="EMBL" id="JAYMYQ010000001">
    <property type="protein sequence ID" value="KAK7361344.1"/>
    <property type="molecule type" value="Genomic_DNA"/>
</dbReference>
<feature type="compositionally biased region" description="Polar residues" evidence="1">
    <location>
        <begin position="143"/>
        <end position="152"/>
    </location>
</feature>
<feature type="region of interest" description="Disordered" evidence="1">
    <location>
        <begin position="1"/>
        <end position="82"/>
    </location>
</feature>
<comment type="caution">
    <text evidence="2">The sequence shown here is derived from an EMBL/GenBank/DDBJ whole genome shotgun (WGS) entry which is preliminary data.</text>
</comment>
<evidence type="ECO:0000313" key="2">
    <source>
        <dbReference type="EMBL" id="KAK7361344.1"/>
    </source>
</evidence>
<dbReference type="Proteomes" id="UP001367508">
    <property type="component" value="Unassembled WGS sequence"/>
</dbReference>
<dbReference type="AlphaFoldDB" id="A0AAN9N0A7"/>
<organism evidence="2 3">
    <name type="scientific">Canavalia gladiata</name>
    <name type="common">Sword bean</name>
    <name type="synonym">Dolichos gladiatus</name>
    <dbReference type="NCBI Taxonomy" id="3824"/>
    <lineage>
        <taxon>Eukaryota</taxon>
        <taxon>Viridiplantae</taxon>
        <taxon>Streptophyta</taxon>
        <taxon>Embryophyta</taxon>
        <taxon>Tracheophyta</taxon>
        <taxon>Spermatophyta</taxon>
        <taxon>Magnoliopsida</taxon>
        <taxon>eudicotyledons</taxon>
        <taxon>Gunneridae</taxon>
        <taxon>Pentapetalae</taxon>
        <taxon>rosids</taxon>
        <taxon>fabids</taxon>
        <taxon>Fabales</taxon>
        <taxon>Fabaceae</taxon>
        <taxon>Papilionoideae</taxon>
        <taxon>50 kb inversion clade</taxon>
        <taxon>NPAAA clade</taxon>
        <taxon>indigoferoid/millettioid clade</taxon>
        <taxon>Phaseoleae</taxon>
        <taxon>Canavalia</taxon>
    </lineage>
</organism>
<accession>A0AAN9N0A7</accession>
<feature type="compositionally biased region" description="Polar residues" evidence="1">
    <location>
        <begin position="197"/>
        <end position="210"/>
    </location>
</feature>
<proteinExistence type="predicted"/>
<feature type="compositionally biased region" description="Basic and acidic residues" evidence="1">
    <location>
        <begin position="1"/>
        <end position="17"/>
    </location>
</feature>
<sequence>MREGVRESGTDRSEGGSDKPGPWRSYDGGASRPPYHRVSRGGDASTRREDRAREMRWSSEEMSSGAEVRAAPGGVHDRSARNRPELAAYAATRWPKIDLSNHKNLSRVTSFQLPRQFPYERWRLSHRNRAAALLQRGYDAMPPTNQSNSGETPPTLESGWTGTQCRRRERGQQSRLQPDSVAPSLSRHTGEDARTGHLQTPLPTKLQNCP</sequence>
<keyword evidence="3" id="KW-1185">Reference proteome</keyword>
<evidence type="ECO:0000313" key="3">
    <source>
        <dbReference type="Proteomes" id="UP001367508"/>
    </source>
</evidence>